<dbReference type="PANTHER" id="PTHR45586:SF1">
    <property type="entry name" value="LIPOPOLYSACCHARIDE ASSEMBLY PROTEIN B"/>
    <property type="match status" value="1"/>
</dbReference>
<dbReference type="InterPro" id="IPR019734">
    <property type="entry name" value="TPR_rpt"/>
</dbReference>
<sequence>MKMLNFRVLILMFLFVSALFAQGCGCGNNRHYIKGRELYRDKDLAGAIEELKLAHKQQPKNAEIMSFIGKVYFENKDYDGALEMYGKELQLVPGDIQAHFNIAKVYKEKGDGALALEHFNKVVEINPRGKLAGEAQKLIPECSNLKPRPGAADAADGGTNGTQASSGSQNKQGQSKKKATDF</sequence>
<accession>A0A1F7WZ63</accession>
<dbReference type="Gene3D" id="1.25.40.10">
    <property type="entry name" value="Tetratricopeptide repeat domain"/>
    <property type="match status" value="1"/>
</dbReference>
<dbReference type="SUPFAM" id="SSF48452">
    <property type="entry name" value="TPR-like"/>
    <property type="match status" value="1"/>
</dbReference>
<feature type="repeat" description="TPR" evidence="3">
    <location>
        <begin position="62"/>
        <end position="95"/>
    </location>
</feature>
<dbReference type="SMART" id="SM00028">
    <property type="entry name" value="TPR"/>
    <property type="match status" value="3"/>
</dbReference>
<evidence type="ECO:0000313" key="7">
    <source>
        <dbReference type="Proteomes" id="UP000178735"/>
    </source>
</evidence>
<dbReference type="PROSITE" id="PS51257">
    <property type="entry name" value="PROKAR_LIPOPROTEIN"/>
    <property type="match status" value="1"/>
</dbReference>
<dbReference type="Pfam" id="PF13414">
    <property type="entry name" value="TPR_11"/>
    <property type="match status" value="1"/>
</dbReference>
<protein>
    <submittedName>
        <fullName evidence="6">Uncharacterized protein</fullName>
    </submittedName>
</protein>
<comment type="caution">
    <text evidence="6">The sequence shown here is derived from an EMBL/GenBank/DDBJ whole genome shotgun (WGS) entry which is preliminary data.</text>
</comment>
<keyword evidence="1" id="KW-0677">Repeat</keyword>
<evidence type="ECO:0000256" key="2">
    <source>
        <dbReference type="ARBA" id="ARBA00022803"/>
    </source>
</evidence>
<proteinExistence type="predicted"/>
<dbReference type="AlphaFoldDB" id="A0A1F7WZ63"/>
<evidence type="ECO:0000256" key="4">
    <source>
        <dbReference type="SAM" id="MobiDB-lite"/>
    </source>
</evidence>
<dbReference type="Proteomes" id="UP000178735">
    <property type="component" value="Unassembled WGS sequence"/>
</dbReference>
<name>A0A1F7WZ63_9BACT</name>
<keyword evidence="5" id="KW-0732">Signal</keyword>
<dbReference type="InterPro" id="IPR051012">
    <property type="entry name" value="CellSynth/LPSAsmb/PSIAsmb"/>
</dbReference>
<evidence type="ECO:0000256" key="5">
    <source>
        <dbReference type="SAM" id="SignalP"/>
    </source>
</evidence>
<dbReference type="STRING" id="1817813.A2008_10305"/>
<keyword evidence="2 3" id="KW-0802">TPR repeat</keyword>
<evidence type="ECO:0000256" key="1">
    <source>
        <dbReference type="ARBA" id="ARBA00022737"/>
    </source>
</evidence>
<dbReference type="EMBL" id="MGFH01000026">
    <property type="protein sequence ID" value="OGM08027.1"/>
    <property type="molecule type" value="Genomic_DNA"/>
</dbReference>
<organism evidence="6 7">
    <name type="scientific">Candidatus Wallbacteria bacterium GWC2_49_35</name>
    <dbReference type="NCBI Taxonomy" id="1817813"/>
    <lineage>
        <taxon>Bacteria</taxon>
        <taxon>Candidatus Walliibacteriota</taxon>
    </lineage>
</organism>
<reference evidence="6 7" key="1">
    <citation type="journal article" date="2016" name="Nat. Commun.">
        <title>Thousands of microbial genomes shed light on interconnected biogeochemical processes in an aquifer system.</title>
        <authorList>
            <person name="Anantharaman K."/>
            <person name="Brown C.T."/>
            <person name="Hug L.A."/>
            <person name="Sharon I."/>
            <person name="Castelle C.J."/>
            <person name="Probst A.J."/>
            <person name="Thomas B.C."/>
            <person name="Singh A."/>
            <person name="Wilkins M.J."/>
            <person name="Karaoz U."/>
            <person name="Brodie E.L."/>
            <person name="Williams K.H."/>
            <person name="Hubbard S.S."/>
            <person name="Banfield J.F."/>
        </authorList>
    </citation>
    <scope>NUCLEOTIDE SEQUENCE [LARGE SCALE GENOMIC DNA]</scope>
</reference>
<feature type="chain" id="PRO_5009533645" evidence="5">
    <location>
        <begin position="22"/>
        <end position="182"/>
    </location>
</feature>
<dbReference type="PANTHER" id="PTHR45586">
    <property type="entry name" value="TPR REPEAT-CONTAINING PROTEIN PA4667"/>
    <property type="match status" value="1"/>
</dbReference>
<evidence type="ECO:0000313" key="6">
    <source>
        <dbReference type="EMBL" id="OGM08027.1"/>
    </source>
</evidence>
<feature type="repeat" description="TPR" evidence="3">
    <location>
        <begin position="96"/>
        <end position="129"/>
    </location>
</feature>
<feature type="signal peptide" evidence="5">
    <location>
        <begin position="1"/>
        <end position="21"/>
    </location>
</feature>
<dbReference type="InterPro" id="IPR011990">
    <property type="entry name" value="TPR-like_helical_dom_sf"/>
</dbReference>
<evidence type="ECO:0000256" key="3">
    <source>
        <dbReference type="PROSITE-ProRule" id="PRU00339"/>
    </source>
</evidence>
<gene>
    <name evidence="6" type="ORF">A2008_10305</name>
</gene>
<feature type="compositionally biased region" description="Low complexity" evidence="4">
    <location>
        <begin position="150"/>
        <end position="173"/>
    </location>
</feature>
<dbReference type="PROSITE" id="PS50005">
    <property type="entry name" value="TPR"/>
    <property type="match status" value="2"/>
</dbReference>
<feature type="region of interest" description="Disordered" evidence="4">
    <location>
        <begin position="140"/>
        <end position="182"/>
    </location>
</feature>